<dbReference type="PROSITE" id="PS50092">
    <property type="entry name" value="TSP1"/>
    <property type="match status" value="5"/>
</dbReference>
<keyword evidence="2" id="KW-0812">Transmembrane</keyword>
<keyword evidence="5" id="KW-1133">Transmembrane helix</keyword>
<feature type="disulfide bond" evidence="9">
    <location>
        <begin position="80"/>
        <end position="90"/>
    </location>
</feature>
<evidence type="ECO:0000256" key="3">
    <source>
        <dbReference type="ARBA" id="ARBA00022729"/>
    </source>
</evidence>
<dbReference type="PRINTS" id="PR01705">
    <property type="entry name" value="TSP1REPEAT"/>
</dbReference>
<keyword evidence="4" id="KW-0677">Repeat</keyword>
<reference evidence="11" key="1">
    <citation type="journal article" date="2023" name="Mol. Biol. Evol.">
        <title>Third-Generation Sequencing Reveals the Adaptive Role of the Epigenome in Three Deep-Sea Polychaetes.</title>
        <authorList>
            <person name="Perez M."/>
            <person name="Aroh O."/>
            <person name="Sun Y."/>
            <person name="Lan Y."/>
            <person name="Juniper S.K."/>
            <person name="Young C.R."/>
            <person name="Angers B."/>
            <person name="Qian P.Y."/>
        </authorList>
    </citation>
    <scope>NUCLEOTIDE SEQUENCE</scope>
    <source>
        <strain evidence="11">R07B-5</strain>
    </source>
</reference>
<comment type="caution">
    <text evidence="11">The sequence shown here is derived from an EMBL/GenBank/DDBJ whole genome shotgun (WGS) entry which is preliminary data.</text>
</comment>
<organism evidence="11 12">
    <name type="scientific">Ridgeia piscesae</name>
    <name type="common">Tubeworm</name>
    <dbReference type="NCBI Taxonomy" id="27915"/>
    <lineage>
        <taxon>Eukaryota</taxon>
        <taxon>Metazoa</taxon>
        <taxon>Spiralia</taxon>
        <taxon>Lophotrochozoa</taxon>
        <taxon>Annelida</taxon>
        <taxon>Polychaeta</taxon>
        <taxon>Sedentaria</taxon>
        <taxon>Canalipalpata</taxon>
        <taxon>Sabellida</taxon>
        <taxon>Siboglinidae</taxon>
        <taxon>Ridgeia</taxon>
    </lineage>
</organism>
<dbReference type="Gene3D" id="3.90.215.10">
    <property type="entry name" value="Gamma Fibrinogen, chain A, domain 1"/>
    <property type="match status" value="1"/>
</dbReference>
<dbReference type="Gene3D" id="3.10.250.10">
    <property type="entry name" value="SRCR-like domain"/>
    <property type="match status" value="1"/>
</dbReference>
<dbReference type="InterPro" id="IPR036383">
    <property type="entry name" value="TSP1_rpt_sf"/>
</dbReference>
<evidence type="ECO:0000313" key="12">
    <source>
        <dbReference type="Proteomes" id="UP001209878"/>
    </source>
</evidence>
<dbReference type="GO" id="GO:0016020">
    <property type="term" value="C:membrane"/>
    <property type="evidence" value="ECO:0007669"/>
    <property type="project" value="UniProtKB-SubCell"/>
</dbReference>
<proteinExistence type="predicted"/>
<dbReference type="FunFam" id="2.20.100.10:FF:000001">
    <property type="entry name" value="semaphorin-5A isoform X1"/>
    <property type="match status" value="4"/>
</dbReference>
<evidence type="ECO:0000256" key="9">
    <source>
        <dbReference type="PROSITE-ProRule" id="PRU00196"/>
    </source>
</evidence>
<keyword evidence="8" id="KW-0325">Glycoprotein</keyword>
<evidence type="ECO:0000256" key="5">
    <source>
        <dbReference type="ARBA" id="ARBA00022989"/>
    </source>
</evidence>
<evidence type="ECO:0000313" key="11">
    <source>
        <dbReference type="EMBL" id="KAK2175546.1"/>
    </source>
</evidence>
<dbReference type="AlphaFoldDB" id="A0AAD9KQ79"/>
<dbReference type="PANTHER" id="PTHR22906">
    <property type="entry name" value="PROPERDIN"/>
    <property type="match status" value="1"/>
</dbReference>
<evidence type="ECO:0000256" key="7">
    <source>
        <dbReference type="ARBA" id="ARBA00023157"/>
    </source>
</evidence>
<evidence type="ECO:0000256" key="2">
    <source>
        <dbReference type="ARBA" id="ARBA00022692"/>
    </source>
</evidence>
<dbReference type="InterPro" id="IPR001190">
    <property type="entry name" value="SRCR"/>
</dbReference>
<dbReference type="SUPFAM" id="SSF82895">
    <property type="entry name" value="TSP-1 type 1 repeat"/>
    <property type="match status" value="5"/>
</dbReference>
<protein>
    <recommendedName>
        <fullName evidence="10">SRCR domain-containing protein</fullName>
    </recommendedName>
</protein>
<comment type="caution">
    <text evidence="9">Lacks conserved residue(s) required for the propagation of feature annotation.</text>
</comment>
<dbReference type="SMART" id="SM00209">
    <property type="entry name" value="TSP1"/>
    <property type="match status" value="5"/>
</dbReference>
<keyword evidence="3" id="KW-0732">Signal</keyword>
<keyword evidence="12" id="KW-1185">Reference proteome</keyword>
<feature type="domain" description="SRCR" evidence="10">
    <location>
        <begin position="11"/>
        <end position="128"/>
    </location>
</feature>
<dbReference type="SMART" id="SM00202">
    <property type="entry name" value="SR"/>
    <property type="match status" value="1"/>
</dbReference>
<evidence type="ECO:0000256" key="6">
    <source>
        <dbReference type="ARBA" id="ARBA00023136"/>
    </source>
</evidence>
<dbReference type="FunFam" id="3.10.250.10:FF:000016">
    <property type="entry name" value="Scavenger receptor cysteine-rich protein type 12"/>
    <property type="match status" value="1"/>
</dbReference>
<dbReference type="InterPro" id="IPR036772">
    <property type="entry name" value="SRCR-like_dom_sf"/>
</dbReference>
<gene>
    <name evidence="11" type="ORF">NP493_723g02011</name>
</gene>
<evidence type="ECO:0000259" key="10">
    <source>
        <dbReference type="PROSITE" id="PS50287"/>
    </source>
</evidence>
<dbReference type="PRINTS" id="PR00258">
    <property type="entry name" value="SPERACTRCPTR"/>
</dbReference>
<evidence type="ECO:0000256" key="8">
    <source>
        <dbReference type="ARBA" id="ARBA00023180"/>
    </source>
</evidence>
<dbReference type="PROSITE" id="PS50287">
    <property type="entry name" value="SRCR_2"/>
    <property type="match status" value="1"/>
</dbReference>
<dbReference type="InterPro" id="IPR014716">
    <property type="entry name" value="Fibrinogen_a/b/g_C_1"/>
</dbReference>
<evidence type="ECO:0000256" key="4">
    <source>
        <dbReference type="ARBA" id="ARBA00022737"/>
    </source>
</evidence>
<comment type="subcellular location">
    <subcellularLocation>
        <location evidence="1">Membrane</location>
        <topology evidence="1">Single-pass membrane protein</topology>
    </subcellularLocation>
</comment>
<keyword evidence="6" id="KW-0472">Membrane</keyword>
<accession>A0AAD9KQ79</accession>
<sequence length="598" mass="65419">MSPVPLCSAPVRLAGGSTTGEGRVEVYDSSRGIWGQVSNNGWDVPSGRVLCRQLGFRDISSVGGSYGESQSPYILATVKCEGTEGTLTSCPHSPFGTYNWDSAASVECQVDGAWGSWSEWNRCSVSCGAGFKNRTRKCDYPAPLGDGKDCDGIATQEMPCIMPICSIDGEFSPWSAWGRCTVSCEGGIQTRSRKCSGGRFGGSDCEGPSEEFQNCNGQPCPVNGYFKQWSDWSECSASCGSGNQTRQRICVAPQFGGRNCSGENFEQKNCTLIECPVDGVWDEWTAWSQCDVTCGPGEETRNRTCVEPLYGGTDCDGNSTETRACDAGACLTHGQWLEWGAWSGCTVTCDGGRQRRTRLCSGDVCDTGSDTDLGSTCNSNPCNYRTSTCAELKQAGLTESCMAQIYPSVEADVWVYCDVDDEDGVTVIGHDNEAAINVTKREFTDGLDIEVTYNLTQQSILAIMSQSEFCRQHIRWQCRSAPIFNPRKPYDEPFVYWNNNDGASRFYWGGVKNTKNYMCACGESGSCADKTMKCNCDSNDDVTREDEGYVTEKEDLPIASVHIRASGQFLPFPINIHTFRVYLNKIVRATEQVFHLGI</sequence>
<dbReference type="EMBL" id="JAODUO010000724">
    <property type="protein sequence ID" value="KAK2175546.1"/>
    <property type="molecule type" value="Genomic_DNA"/>
</dbReference>
<dbReference type="Proteomes" id="UP001209878">
    <property type="component" value="Unassembled WGS sequence"/>
</dbReference>
<name>A0AAD9KQ79_RIDPI</name>
<keyword evidence="7 9" id="KW-1015">Disulfide bond</keyword>
<dbReference type="InterPro" id="IPR000884">
    <property type="entry name" value="TSP1_rpt"/>
</dbReference>
<evidence type="ECO:0000256" key="1">
    <source>
        <dbReference type="ARBA" id="ARBA00004167"/>
    </source>
</evidence>
<dbReference type="Gene3D" id="2.20.100.10">
    <property type="entry name" value="Thrombospondin type-1 (TSP1) repeat"/>
    <property type="match status" value="5"/>
</dbReference>
<dbReference type="Pfam" id="PF00090">
    <property type="entry name" value="TSP_1"/>
    <property type="match status" value="5"/>
</dbReference>
<dbReference type="PANTHER" id="PTHR22906:SF21">
    <property type="entry name" value="SEMA DOMAIN-CONTAINING PROTEIN"/>
    <property type="match status" value="1"/>
</dbReference>
<dbReference type="Pfam" id="PF00530">
    <property type="entry name" value="SRCR"/>
    <property type="match status" value="1"/>
</dbReference>
<dbReference type="InterPro" id="IPR052065">
    <property type="entry name" value="Compl_asym_regulator"/>
</dbReference>
<dbReference type="SUPFAM" id="SSF56487">
    <property type="entry name" value="SRCR-like"/>
    <property type="match status" value="1"/>
</dbReference>